<evidence type="ECO:0000313" key="2">
    <source>
        <dbReference type="Proteomes" id="UP000054289"/>
    </source>
</evidence>
<gene>
    <name evidence="1" type="ORF">PFHG_02981</name>
</gene>
<protein>
    <submittedName>
        <fullName evidence="1">Uncharacterized protein</fullName>
    </submittedName>
</protein>
<name>A0A0L7KD19_PLAFX</name>
<dbReference type="Proteomes" id="UP000054289">
    <property type="component" value="Unassembled WGS sequence"/>
</dbReference>
<accession>A0A0L7KD19</accession>
<organism evidence="1 2">
    <name type="scientific">Plasmodium falciparum (isolate HB3)</name>
    <dbReference type="NCBI Taxonomy" id="137071"/>
    <lineage>
        <taxon>Eukaryota</taxon>
        <taxon>Sar</taxon>
        <taxon>Alveolata</taxon>
        <taxon>Apicomplexa</taxon>
        <taxon>Aconoidasida</taxon>
        <taxon>Haemosporida</taxon>
        <taxon>Plasmodiidae</taxon>
        <taxon>Plasmodium</taxon>
        <taxon>Plasmodium (Laverania)</taxon>
    </lineage>
</organism>
<reference evidence="2" key="2">
    <citation type="submission" date="2006-03" db="EMBL/GenBank/DDBJ databases">
        <title>The genome sequence of the Plasmodium falciparum HB3.</title>
        <authorList>
            <consortium name="The Broad Institute Genome Sequencing Platform"/>
            <person name="Birren B."/>
            <person name="Lander E."/>
            <person name="Galagan J."/>
            <person name="Nusbaum C."/>
            <person name="Devon K."/>
            <person name="Henn M."/>
            <person name="Jaffe D."/>
            <person name="Butler J."/>
            <person name="Alvarez P."/>
            <person name="Gnerre S."/>
            <person name="Grabherr M."/>
            <person name="Kleber M."/>
            <person name="Mauceli E."/>
            <person name="Brockman W."/>
            <person name="MacCallum I.A."/>
            <person name="Rounsley S."/>
            <person name="Young S."/>
            <person name="LaButti K."/>
            <person name="Pushparaj V."/>
            <person name="DeCaprio D."/>
            <person name="Crawford M."/>
            <person name="Koehrsen M."/>
            <person name="Engels R."/>
            <person name="Montgomery P."/>
            <person name="Pearson M."/>
            <person name="Howarth C."/>
            <person name="Larson L."/>
            <person name="Luoma S."/>
            <person name="White J."/>
            <person name="Kodira C."/>
            <person name="Zeng Q."/>
            <person name="Oleary S."/>
            <person name="Yandava C."/>
            <person name="Alvarado L."/>
            <person name="Wirth D."/>
            <person name="Volkman S."/>
            <person name="Hartl D."/>
        </authorList>
    </citation>
    <scope>NUCLEOTIDE SEQUENCE [LARGE SCALE GENOMIC DNA]</scope>
</reference>
<proteinExistence type="predicted"/>
<dbReference type="KEGG" id="pfh:PFHG_02981"/>
<dbReference type="EMBL" id="CH671992">
    <property type="protein sequence ID" value="KOB61228.1"/>
    <property type="molecule type" value="Genomic_DNA"/>
</dbReference>
<sequence length="83" mass="9936">MYNIYGIIKVHFHLLINSIPNFLSRNKKNSLNEVLQKNKRNDKKEDINCDKLKNDLELQYIHSSNNKICQKIFNFTLNKNRIT</sequence>
<dbReference type="AlphaFoldDB" id="A0A0L7KD19"/>
<evidence type="ECO:0000313" key="1">
    <source>
        <dbReference type="EMBL" id="KOB61228.1"/>
    </source>
</evidence>
<reference evidence="1 2" key="1">
    <citation type="submission" date="2006-03" db="EMBL/GenBank/DDBJ databases">
        <title>Annotation of Plasmodium falciparum HB3.</title>
        <authorList>
            <consortium name="The Broad Institute Genome Sequencing Platform"/>
            <person name="Volkman S.K."/>
            <person name="Neafsey D.E."/>
            <person name="Dash A.P."/>
            <person name="Chitnis C.E."/>
            <person name="Hartl D.L."/>
            <person name="Young S.K."/>
            <person name="Zeng Q."/>
            <person name="Koehrsen M."/>
            <person name="Alvarado L."/>
            <person name="Berlin A."/>
            <person name="Borenstein D."/>
            <person name="Chapman S.B."/>
            <person name="Chen Z."/>
            <person name="Engels R."/>
            <person name="Freedman E."/>
            <person name="Gellesch M."/>
            <person name="Goldberg J."/>
            <person name="Griggs A."/>
            <person name="Gujja S."/>
            <person name="Heilman E.R."/>
            <person name="Heiman D.I."/>
            <person name="Howarth C."/>
            <person name="Jen D."/>
            <person name="Larson L."/>
            <person name="Mehta T."/>
            <person name="Neiman D."/>
            <person name="Park D."/>
            <person name="Pearson M."/>
            <person name="Roberts A."/>
            <person name="Saif S."/>
            <person name="Shea T."/>
            <person name="Shenoy N."/>
            <person name="Sisk P."/>
            <person name="Stolte C."/>
            <person name="Sykes S."/>
            <person name="Walk T."/>
            <person name="White J."/>
            <person name="Yandava C."/>
            <person name="Haas B."/>
            <person name="Henn M.R."/>
            <person name="Nusbaum C."/>
            <person name="Birren B."/>
        </authorList>
    </citation>
    <scope>NUCLEOTIDE SEQUENCE [LARGE SCALE GENOMIC DNA]</scope>
    <source>
        <strain evidence="1">HB3</strain>
    </source>
</reference>